<comment type="caution">
    <text evidence="6">The sequence shown here is derived from an EMBL/GenBank/DDBJ whole genome shotgun (WGS) entry which is preliminary data.</text>
</comment>
<proteinExistence type="inferred from homology"/>
<evidence type="ECO:0000256" key="5">
    <source>
        <dbReference type="SAM" id="Phobius"/>
    </source>
</evidence>
<keyword evidence="5" id="KW-0812">Transmembrane</keyword>
<dbReference type="AlphaFoldDB" id="A0A318U5B8"/>
<keyword evidence="5" id="KW-0472">Membrane</keyword>
<keyword evidence="4" id="KW-0233">DNA recombination</keyword>
<dbReference type="GO" id="GO:0006310">
    <property type="term" value="P:DNA recombination"/>
    <property type="evidence" value="ECO:0007669"/>
    <property type="project" value="UniProtKB-KW"/>
</dbReference>
<keyword evidence="3" id="KW-0175">Coiled coil</keyword>
<sequence>MTKELIILLVINIIVALVLIGGLIYLIIIKKSQKKLSDQKNLENNVKITTELTKNINHELEKNLNTNLNSIKDEVSNKLTNFITTSNETNTSNLTKLFNEIKSFESEQKQNFLDLEKKLNDGVTNKLDEIDKKNKTQFETIKENIDKYFNDKLTEQVKTQFQNIKTSMDDMNRGMIEFSTIQEAVTNLNKTFSNNKNIGNFGEFNLEQIFQNQFPNLQNKFWFKQYIINDKNNEKVDFVVKSKFLEKDEEKELIIPIDCKFPFEKWNKYLNNELSYVEIEKSIEHMAKDIASKYINLNKKTTPFAILYLPSEYIYLTIVKNFDLVTKIFDKYKIFIQGPSTIIAFIYNLFIQNQNLMISKNIDKIKNLFLDIQKNYKYLNDHINESHKQITKASNSIEKAKKYTNSTFNKINNSSGILNIEAIEIKNELENES</sequence>
<evidence type="ECO:0000256" key="2">
    <source>
        <dbReference type="ARBA" id="ARBA00009840"/>
    </source>
</evidence>
<comment type="similarity">
    <text evidence="2">Belongs to the RmuC family.</text>
</comment>
<evidence type="ECO:0000256" key="1">
    <source>
        <dbReference type="ARBA" id="ARBA00003416"/>
    </source>
</evidence>
<evidence type="ECO:0000256" key="3">
    <source>
        <dbReference type="ARBA" id="ARBA00023054"/>
    </source>
</evidence>
<dbReference type="InterPro" id="IPR003798">
    <property type="entry name" value="DNA_recombination_RmuC"/>
</dbReference>
<feature type="transmembrane region" description="Helical" evidence="5">
    <location>
        <begin position="6"/>
        <end position="28"/>
    </location>
</feature>
<organism evidence="6 7">
    <name type="scientific">Metamycoplasma alkalescens</name>
    <dbReference type="NCBI Taxonomy" id="45363"/>
    <lineage>
        <taxon>Bacteria</taxon>
        <taxon>Bacillati</taxon>
        <taxon>Mycoplasmatota</taxon>
        <taxon>Mycoplasmoidales</taxon>
        <taxon>Metamycoplasmataceae</taxon>
        <taxon>Metamycoplasma</taxon>
    </lineage>
</organism>
<reference evidence="6 7" key="1">
    <citation type="submission" date="2018-06" db="EMBL/GenBank/DDBJ databases">
        <title>Genomic Encyclopedia of Archaeal and Bacterial Type Strains, Phase II (KMG-II): from individual species to whole genera.</title>
        <authorList>
            <person name="Goeker M."/>
        </authorList>
    </citation>
    <scope>NUCLEOTIDE SEQUENCE [LARGE SCALE GENOMIC DNA]</scope>
    <source>
        <strain evidence="6 7">ATCC 29103</strain>
    </source>
</reference>
<dbReference type="Pfam" id="PF02646">
    <property type="entry name" value="RmuC"/>
    <property type="match status" value="1"/>
</dbReference>
<evidence type="ECO:0000313" key="6">
    <source>
        <dbReference type="EMBL" id="PYF43147.1"/>
    </source>
</evidence>
<protein>
    <submittedName>
        <fullName evidence="6">DNA recombination protein RmuC</fullName>
    </submittedName>
</protein>
<comment type="function">
    <text evidence="1">Involved in DNA recombination.</text>
</comment>
<dbReference type="EMBL" id="QKLP01000004">
    <property type="protein sequence ID" value="PYF43147.1"/>
    <property type="molecule type" value="Genomic_DNA"/>
</dbReference>
<keyword evidence="5" id="KW-1133">Transmembrane helix</keyword>
<dbReference type="PANTHER" id="PTHR30563">
    <property type="entry name" value="DNA RECOMBINATION PROTEIN RMUC"/>
    <property type="match status" value="1"/>
</dbReference>
<gene>
    <name evidence="6" type="ORF">BCF88_10412</name>
</gene>
<dbReference type="Proteomes" id="UP000247715">
    <property type="component" value="Unassembled WGS sequence"/>
</dbReference>
<name>A0A318U5B8_9BACT</name>
<dbReference type="PANTHER" id="PTHR30563:SF0">
    <property type="entry name" value="DNA RECOMBINATION PROTEIN RMUC"/>
    <property type="match status" value="1"/>
</dbReference>
<evidence type="ECO:0000256" key="4">
    <source>
        <dbReference type="ARBA" id="ARBA00023172"/>
    </source>
</evidence>
<dbReference type="RefSeq" id="WP_110858225.1">
    <property type="nucleotide sequence ID" value="NZ_LS991949.1"/>
</dbReference>
<evidence type="ECO:0000313" key="7">
    <source>
        <dbReference type="Proteomes" id="UP000247715"/>
    </source>
</evidence>
<accession>A0A318U5B8</accession>